<sequence>MDKILCSKSKQQQIDAILCNYEGERKQQHQEETKDELVKIRQRVDLMMEVYDNELENRTESSQIEFFNSLEEVQRIFENKQVKSNYLNQFRVFVVGLQSGFEKKHAILHSLCDSLSQLQDRFALDTIDSSHSEASLNQYSIDGALSTLHRSIQRLDGIKSAMRKVFKIQNTNVETEISSENVQESLDMAEEEMKSISSSLNKMRKLVAVSNNKIQSLHSRVEKTDQENRILKSLLRQLQDIPSVSNHLDENTSQSIKEMIMSSEQDSQYLTTSKSRIIYSPTNSIPHDTQHTTAPTSNKQTSAHKQISDLNINSVKSSNESKVQQESEIPELRKQIFRRQYAQKIDTRIVSDQRSLSPSSNNHIEPLLSDICIPLPEAPGSDSEIEGNIQKVLVNPTQQNTTTATIMETLHSLVQTYNSRNLVSSTNRSRSNHNINQFDNVTLQQQTHTTSLRNSPISIKHPDVLHSPPSMSCDKINSFLDSNTSDLPAIISSNCMDSVCLALREQLQALQQLRIQEARDFKRRIYSMQMELNNFRIHKPQTILNQFASSHQSGSEYNTESSYVDNKFIQPNLATNRGGNPSIEISEILSLISEIHNVFIDVVTQSSKDDTDSLQTLKFSSVNMNISNVWLNLKRSLAHLTGLVDTEVTINGAVDSVHNVIHDTYLKLFDASFSEQSNIRLREVFLQIEDSFQKFAHRESLEQPSEVSLFTQLDIANNCKTLDNCDIARSITSSKKLFIVALSNFYTNLTFLRWSIFKRFLTKYSNLSLAIRCDDQELKEIIKQEMSRFKISEQRILHQILMRRVFIAKRLTEELILLEKSTGKYFIKPIYTLPNHKPTPPLVLAISSLSSNTSKGVPKIFNKYEYHSTDLCTQPKSMMRQELSLHSAHISCPITAATWKPKLAYLPDN</sequence>
<evidence type="ECO:0000256" key="1">
    <source>
        <dbReference type="SAM" id="Coils"/>
    </source>
</evidence>
<gene>
    <name evidence="3" type="ORF">LOD99_12385</name>
</gene>
<feature type="coiled-coil region" evidence="1">
    <location>
        <begin position="172"/>
        <end position="241"/>
    </location>
</feature>
<keyword evidence="4" id="KW-1185">Reference proteome</keyword>
<evidence type="ECO:0000313" key="3">
    <source>
        <dbReference type="EMBL" id="KAI6647389.1"/>
    </source>
</evidence>
<feature type="region of interest" description="Disordered" evidence="2">
    <location>
        <begin position="280"/>
        <end position="305"/>
    </location>
</feature>
<evidence type="ECO:0000256" key="2">
    <source>
        <dbReference type="SAM" id="MobiDB-lite"/>
    </source>
</evidence>
<dbReference type="Proteomes" id="UP001165289">
    <property type="component" value="Unassembled WGS sequence"/>
</dbReference>
<evidence type="ECO:0000313" key="4">
    <source>
        <dbReference type="Proteomes" id="UP001165289"/>
    </source>
</evidence>
<name>A0AAV7JG16_9METZ</name>
<comment type="caution">
    <text evidence="3">The sequence shown here is derived from an EMBL/GenBank/DDBJ whole genome shotgun (WGS) entry which is preliminary data.</text>
</comment>
<keyword evidence="1" id="KW-0175">Coiled coil</keyword>
<organism evidence="3 4">
    <name type="scientific">Oopsacas minuta</name>
    <dbReference type="NCBI Taxonomy" id="111878"/>
    <lineage>
        <taxon>Eukaryota</taxon>
        <taxon>Metazoa</taxon>
        <taxon>Porifera</taxon>
        <taxon>Hexactinellida</taxon>
        <taxon>Hexasterophora</taxon>
        <taxon>Lyssacinosida</taxon>
        <taxon>Leucopsacidae</taxon>
        <taxon>Oopsacas</taxon>
    </lineage>
</organism>
<proteinExistence type="predicted"/>
<dbReference type="EMBL" id="JAKMXF010000343">
    <property type="protein sequence ID" value="KAI6647389.1"/>
    <property type="molecule type" value="Genomic_DNA"/>
</dbReference>
<dbReference type="AlphaFoldDB" id="A0AAV7JG16"/>
<protein>
    <submittedName>
        <fullName evidence="3">Uncharacterized protein</fullName>
    </submittedName>
</protein>
<accession>A0AAV7JG16</accession>
<reference evidence="3 4" key="1">
    <citation type="journal article" date="2023" name="BMC Biol.">
        <title>The compact genome of the sponge Oopsacas minuta (Hexactinellida) is lacking key metazoan core genes.</title>
        <authorList>
            <person name="Santini S."/>
            <person name="Schenkelaars Q."/>
            <person name="Jourda C."/>
            <person name="Duchesne M."/>
            <person name="Belahbib H."/>
            <person name="Rocher C."/>
            <person name="Selva M."/>
            <person name="Riesgo A."/>
            <person name="Vervoort M."/>
            <person name="Leys S.P."/>
            <person name="Kodjabachian L."/>
            <person name="Le Bivic A."/>
            <person name="Borchiellini C."/>
            <person name="Claverie J.M."/>
            <person name="Renard E."/>
        </authorList>
    </citation>
    <scope>NUCLEOTIDE SEQUENCE [LARGE SCALE GENOMIC DNA]</scope>
    <source>
        <strain evidence="3">SPO-2</strain>
    </source>
</reference>